<gene>
    <name evidence="1" type="ORF">DWY11_15820</name>
</gene>
<proteinExistence type="predicted"/>
<accession>A0A3R5WDJ4</accession>
<evidence type="ECO:0000313" key="2">
    <source>
        <dbReference type="Proteomes" id="UP000283872"/>
    </source>
</evidence>
<dbReference type="EMBL" id="QRVA01000082">
    <property type="protein sequence ID" value="RGS09445.1"/>
    <property type="molecule type" value="Genomic_DNA"/>
</dbReference>
<organism evidence="1 2">
    <name type="scientific">Segatella copri</name>
    <dbReference type="NCBI Taxonomy" id="165179"/>
    <lineage>
        <taxon>Bacteria</taxon>
        <taxon>Pseudomonadati</taxon>
        <taxon>Bacteroidota</taxon>
        <taxon>Bacteroidia</taxon>
        <taxon>Bacteroidales</taxon>
        <taxon>Prevotellaceae</taxon>
        <taxon>Segatella</taxon>
    </lineage>
</organism>
<reference evidence="1 2" key="1">
    <citation type="submission" date="2018-08" db="EMBL/GenBank/DDBJ databases">
        <title>A genome reference for cultivated species of the human gut microbiota.</title>
        <authorList>
            <person name="Zou Y."/>
            <person name="Xue W."/>
            <person name="Luo G."/>
        </authorList>
    </citation>
    <scope>NUCLEOTIDE SEQUENCE [LARGE SCALE GENOMIC DNA]</scope>
    <source>
        <strain evidence="1 2">AF24-12</strain>
    </source>
</reference>
<name>A0A3R5WDJ4_9BACT</name>
<dbReference type="Proteomes" id="UP000283872">
    <property type="component" value="Unassembled WGS sequence"/>
</dbReference>
<comment type="caution">
    <text evidence="1">The sequence shown here is derived from an EMBL/GenBank/DDBJ whole genome shotgun (WGS) entry which is preliminary data.</text>
</comment>
<evidence type="ECO:0000313" key="1">
    <source>
        <dbReference type="EMBL" id="RGS09445.1"/>
    </source>
</evidence>
<protein>
    <submittedName>
        <fullName evidence="1">Uncharacterized protein</fullName>
    </submittedName>
</protein>
<dbReference type="AlphaFoldDB" id="A0A3R5WDJ4"/>
<sequence>MQIRTVSKKLSYGADVVKDNSHVVKRGGRKNGIWKILYDEDESFFKRIQTIKVGGYIHNNGFVTFCFFS</sequence>